<dbReference type="AlphaFoldDB" id="A0A641AMG9"/>
<dbReference type="Pfam" id="PF00535">
    <property type="entry name" value="Glycos_transf_2"/>
    <property type="match status" value="1"/>
</dbReference>
<dbReference type="CDD" id="cd00761">
    <property type="entry name" value="Glyco_tranf_GTA_type"/>
    <property type="match status" value="1"/>
</dbReference>
<dbReference type="PANTHER" id="PTHR43685:SF2">
    <property type="entry name" value="GLYCOSYLTRANSFERASE 2-LIKE DOMAIN-CONTAINING PROTEIN"/>
    <property type="match status" value="1"/>
</dbReference>
<feature type="domain" description="Glycosyltransferase 2-like" evidence="1">
    <location>
        <begin position="216"/>
        <end position="325"/>
    </location>
</feature>
<accession>A0A641AMG9</accession>
<dbReference type="Gene3D" id="3.90.550.10">
    <property type="entry name" value="Spore Coat Polysaccharide Biosynthesis Protein SpsA, Chain A"/>
    <property type="match status" value="1"/>
</dbReference>
<proteinExistence type="predicted"/>
<dbReference type="InterPro" id="IPR001173">
    <property type="entry name" value="Glyco_trans_2-like"/>
</dbReference>
<evidence type="ECO:0000313" key="3">
    <source>
        <dbReference type="Proteomes" id="UP001515100"/>
    </source>
</evidence>
<sequence length="816" mass="88211">MTDHLDVLRDQLDYVDVDPYAVAAHALRFGTPDALDLLALMASEGRDGYAVLRAAADRYAADGTLPTGLVPRAVGALGQALIGRHHRSDGSYVASARMHRLAHAIGTADDQPTGFAKLLVQTQLAAGDLAALDALLASGPDLVDEHLAWIVRTDRLRGDDTSPAAMAAWSDSFAEIFAEGQAPVRLGTGEGRPFDRLEAMPSAATQTAGEAPLVTVVMSVFAPDESFRTAVRSILDQTHRHLELLVVDDCSPDAEATIAAVGDWDERVTVLRMPENGGTYRVRNHALSHARGELVTFQDSDDWSHPERLARQVAALEARPDAVASLSSWVRMTPDLELNRVGYAATRVNASSLMFRRAPVVERLGGFDTVRKDADSEFRDRLAAAYGDDAIVVLPDVLAVAQLTADSLSRDDFAFGWWAPTREAYGTSYAHWHDRIRSGSASPRLDPAGPRTFWAPASFVDRVPEPVTCDVAYVSDWRVGINRYDGAPRRVRALLDAGLTVHAGQSVNLRHAYRTRREQVPEIGQLRAERDLGWLVWTEPVHAAVTVIDSAELLMFPRHAADVRVTTGRLVVAAGTSPRQSSRGWTLYDPATVERHGRELFGVDVEWLPAHAGVADDLRAAGATTTILPPRGIAVVDPGLARPAVVGTPPVIGAARLEKIGKNRLPGAQLLQYLPADPAYAVRVLDDDEVVAKLFRKNPMPASWTIVEGVPLDVFAAGVDVFFGYAPEAWGDGPTWPMISALASGAVLVVDPRHRSTFGDAAVYAGPDEARRTIDELVADPRAYARQRERGDAFVRAALDPAAFAADCAGWLRPIG</sequence>
<name>A0A641AMG9_9ACTN</name>
<comment type="caution">
    <text evidence="2">The sequence shown here is derived from an EMBL/GenBank/DDBJ whole genome shotgun (WGS) entry which is preliminary data.</text>
</comment>
<dbReference type="RefSeq" id="WP_129185417.1">
    <property type="nucleotide sequence ID" value="NZ_JAGIOG010000001.1"/>
</dbReference>
<dbReference type="InterPro" id="IPR029044">
    <property type="entry name" value="Nucleotide-diphossugar_trans"/>
</dbReference>
<reference evidence="2" key="1">
    <citation type="submission" date="2019-09" db="EMBL/GenBank/DDBJ databases">
        <authorList>
            <person name="Li J."/>
        </authorList>
    </citation>
    <scope>NUCLEOTIDE SEQUENCE [LARGE SCALE GENOMIC DNA]</scope>
    <source>
        <strain evidence="2">NRBC 14897</strain>
    </source>
</reference>
<dbReference type="PANTHER" id="PTHR43685">
    <property type="entry name" value="GLYCOSYLTRANSFERASE"/>
    <property type="match status" value="1"/>
</dbReference>
<protein>
    <submittedName>
        <fullName evidence="2">Glycosyltransferase family 2 protein</fullName>
    </submittedName>
</protein>
<dbReference type="Proteomes" id="UP001515100">
    <property type="component" value="Unassembled WGS sequence"/>
</dbReference>
<dbReference type="EMBL" id="SDPP02000004">
    <property type="protein sequence ID" value="KAA1374921.1"/>
    <property type="molecule type" value="Genomic_DNA"/>
</dbReference>
<dbReference type="InterPro" id="IPR050834">
    <property type="entry name" value="Glycosyltransf_2"/>
</dbReference>
<gene>
    <name evidence="2" type="ORF">ESP62_016250</name>
</gene>
<organism evidence="2 3">
    <name type="scientific">Aeromicrobium fastidiosum</name>
    <dbReference type="NCBI Taxonomy" id="52699"/>
    <lineage>
        <taxon>Bacteria</taxon>
        <taxon>Bacillati</taxon>
        <taxon>Actinomycetota</taxon>
        <taxon>Actinomycetes</taxon>
        <taxon>Propionibacteriales</taxon>
        <taxon>Nocardioidaceae</taxon>
        <taxon>Aeromicrobium</taxon>
    </lineage>
</organism>
<keyword evidence="3" id="KW-1185">Reference proteome</keyword>
<dbReference type="OrthoDB" id="8549922at2"/>
<evidence type="ECO:0000313" key="2">
    <source>
        <dbReference type="EMBL" id="KAA1374921.1"/>
    </source>
</evidence>
<evidence type="ECO:0000259" key="1">
    <source>
        <dbReference type="Pfam" id="PF00535"/>
    </source>
</evidence>
<dbReference type="SUPFAM" id="SSF53448">
    <property type="entry name" value="Nucleotide-diphospho-sugar transferases"/>
    <property type="match status" value="1"/>
</dbReference>